<proteinExistence type="predicted"/>
<organism evidence="1 2">
    <name type="scientific">Halospeciosus flavus</name>
    <dbReference type="NCBI Taxonomy" id="3032283"/>
    <lineage>
        <taxon>Archaea</taxon>
        <taxon>Methanobacteriati</taxon>
        <taxon>Methanobacteriota</taxon>
        <taxon>Stenosarchaea group</taxon>
        <taxon>Halobacteria</taxon>
        <taxon>Halobacteriales</taxon>
        <taxon>Halobacteriaceae</taxon>
        <taxon>Halospeciosus</taxon>
    </lineage>
</organism>
<dbReference type="AlphaFoldDB" id="A0ABD5Z3J3"/>
<protein>
    <submittedName>
        <fullName evidence="1">BGTF surface domain-containing protein</fullName>
    </submittedName>
</protein>
<sequence>MLPSKRQLIVIGLVAILLCTGSVSAATLNVADPSAPDTDENRSGTTLHFDGEQLTLPSAAGVTIVGTTSLSPGTDVSVRIRSSASAHPFLITDSTTVDRTGRFRAVVDLSEVPAGTNFSIVVHHDGTQLVETRGTVIDCTTACPDNQPTETRLFASEDPMMVKAAPGIALDGIANVSPGSTLSIQAQSSSGTPFIKSTTATVSQNGRFRTVLDFGGLSPGTEFTLTVRYNNSTLIEQSGVVLTSSHG</sequence>
<dbReference type="NCBIfam" id="NF045517">
    <property type="entry name" value="halo_surf_dom"/>
    <property type="match status" value="2"/>
</dbReference>
<dbReference type="EMBL" id="JBHTAR010000011">
    <property type="protein sequence ID" value="MFC7199714.1"/>
    <property type="molecule type" value="Genomic_DNA"/>
</dbReference>
<keyword evidence="2" id="KW-1185">Reference proteome</keyword>
<gene>
    <name evidence="1" type="ORF">ACFQJ9_09875</name>
</gene>
<accession>A0ABD5Z3J3</accession>
<reference evidence="1 2" key="1">
    <citation type="journal article" date="2019" name="Int. J. Syst. Evol. Microbiol.">
        <title>The Global Catalogue of Microorganisms (GCM) 10K type strain sequencing project: providing services to taxonomists for standard genome sequencing and annotation.</title>
        <authorList>
            <consortium name="The Broad Institute Genomics Platform"/>
            <consortium name="The Broad Institute Genome Sequencing Center for Infectious Disease"/>
            <person name="Wu L."/>
            <person name="Ma J."/>
        </authorList>
    </citation>
    <scope>NUCLEOTIDE SEQUENCE [LARGE SCALE GENOMIC DNA]</scope>
    <source>
        <strain evidence="1 2">XZGYJ-43</strain>
    </source>
</reference>
<dbReference type="Proteomes" id="UP001596447">
    <property type="component" value="Unassembled WGS sequence"/>
</dbReference>
<evidence type="ECO:0000313" key="1">
    <source>
        <dbReference type="EMBL" id="MFC7199714.1"/>
    </source>
</evidence>
<evidence type="ECO:0000313" key="2">
    <source>
        <dbReference type="Proteomes" id="UP001596447"/>
    </source>
</evidence>
<comment type="caution">
    <text evidence="1">The sequence shown here is derived from an EMBL/GenBank/DDBJ whole genome shotgun (WGS) entry which is preliminary data.</text>
</comment>
<dbReference type="RefSeq" id="WP_279529641.1">
    <property type="nucleotide sequence ID" value="NZ_CP122312.1"/>
</dbReference>
<name>A0ABD5Z3J3_9EURY</name>